<evidence type="ECO:0000313" key="1">
    <source>
        <dbReference type="EMBL" id="MCZ0726173.1"/>
    </source>
</evidence>
<proteinExistence type="predicted"/>
<organism evidence="1 2">
    <name type="scientific">Aerococcus kribbianus</name>
    <dbReference type="NCBI Taxonomy" id="2999064"/>
    <lineage>
        <taxon>Bacteria</taxon>
        <taxon>Bacillati</taxon>
        <taxon>Bacillota</taxon>
        <taxon>Bacilli</taxon>
        <taxon>Lactobacillales</taxon>
        <taxon>Aerococcaceae</taxon>
        <taxon>Aerococcus</taxon>
    </lineage>
</organism>
<gene>
    <name evidence="1" type="ORF">OW157_06310</name>
</gene>
<keyword evidence="2" id="KW-1185">Reference proteome</keyword>
<accession>A0A9X3FNU1</accession>
<comment type="caution">
    <text evidence="1">The sequence shown here is derived from an EMBL/GenBank/DDBJ whole genome shotgun (WGS) entry which is preliminary data.</text>
</comment>
<dbReference type="EMBL" id="JAPRFR010000003">
    <property type="protein sequence ID" value="MCZ0726173.1"/>
    <property type="molecule type" value="Genomic_DNA"/>
</dbReference>
<dbReference type="AlphaFoldDB" id="A0A9X3FNU1"/>
<protein>
    <submittedName>
        <fullName evidence="1">Uncharacterized protein</fullName>
    </submittedName>
</protein>
<dbReference type="RefSeq" id="WP_268752504.1">
    <property type="nucleotide sequence ID" value="NZ_JAPRFQ010000003.1"/>
</dbReference>
<sequence length="254" mass="29679">MEKKYLYILLNPVANHILTKGLDFFLADGENQPSNLILLNHSDYQGQFDDYTRFHVVLGRDRVSSYLNRQEGKKSTQAKWVDFKSYNLLHRLQASEIAELLYLSHMDQAIRSPFFYKLQNRFVYLPVEHNYYKIYYRYIDDFYRQIAQALRRAVSEGKVDKASAFKFKRTIKNKPTIQAPSQAFIEKLYDYFTEGVIIDLGHLTGPADHVELPLIVAWDQIEATLPKLSTSPRAGTITYNFKTGTWTLKEETNK</sequence>
<reference evidence="1" key="1">
    <citation type="submission" date="2022-12" db="EMBL/GenBank/DDBJ databases">
        <title>Description and comparative metabolic analysis of Aerococcus sp. nov., isolated from the feces of a pig.</title>
        <authorList>
            <person name="Chang Y.-H."/>
        </authorList>
    </citation>
    <scope>NUCLEOTIDE SEQUENCE</scope>
    <source>
        <strain evidence="1">YH-aer222</strain>
    </source>
</reference>
<evidence type="ECO:0000313" key="2">
    <source>
        <dbReference type="Proteomes" id="UP001146670"/>
    </source>
</evidence>
<dbReference type="Proteomes" id="UP001146670">
    <property type="component" value="Unassembled WGS sequence"/>
</dbReference>
<name>A0A9X3FNU1_9LACT</name>